<feature type="domain" description="PCI" evidence="6">
    <location>
        <begin position="579"/>
        <end position="754"/>
    </location>
</feature>
<dbReference type="STRING" id="133385.A0A2T9YAK5"/>
<organism evidence="7 8">
    <name type="scientific">Smittium simulii</name>
    <dbReference type="NCBI Taxonomy" id="133385"/>
    <lineage>
        <taxon>Eukaryota</taxon>
        <taxon>Fungi</taxon>
        <taxon>Fungi incertae sedis</taxon>
        <taxon>Zoopagomycota</taxon>
        <taxon>Kickxellomycotina</taxon>
        <taxon>Harpellomycetes</taxon>
        <taxon>Harpellales</taxon>
        <taxon>Legeriomycetaceae</taxon>
        <taxon>Smittium</taxon>
    </lineage>
</organism>
<dbReference type="GO" id="GO:0003723">
    <property type="term" value="F:RNA binding"/>
    <property type="evidence" value="ECO:0007669"/>
    <property type="project" value="InterPro"/>
</dbReference>
<dbReference type="InterPro" id="IPR000717">
    <property type="entry name" value="PCI_dom"/>
</dbReference>
<dbReference type="Pfam" id="PF01399">
    <property type="entry name" value="PCI"/>
    <property type="match status" value="1"/>
</dbReference>
<dbReference type="SMART" id="SM00088">
    <property type="entry name" value="PINT"/>
    <property type="match status" value="1"/>
</dbReference>
<dbReference type="OrthoDB" id="29647at2759"/>
<dbReference type="InterPro" id="IPR036390">
    <property type="entry name" value="WH_DNA-bd_sf"/>
</dbReference>
<dbReference type="GO" id="GO:0031369">
    <property type="term" value="F:translation initiation factor binding"/>
    <property type="evidence" value="ECO:0007669"/>
    <property type="project" value="InterPro"/>
</dbReference>
<evidence type="ECO:0000256" key="2">
    <source>
        <dbReference type="ARBA" id="ARBA00022540"/>
    </source>
</evidence>
<proteinExistence type="inferred from homology"/>
<dbReference type="HAMAP" id="MF_03002">
    <property type="entry name" value="eIF3c"/>
    <property type="match status" value="1"/>
</dbReference>
<keyword evidence="3 4" id="KW-0648">Protein biosynthesis</keyword>
<evidence type="ECO:0000256" key="5">
    <source>
        <dbReference type="SAM" id="MobiDB-lite"/>
    </source>
</evidence>
<comment type="caution">
    <text evidence="7">The sequence shown here is derived from an EMBL/GenBank/DDBJ whole genome shotgun (WGS) entry which is preliminary data.</text>
</comment>
<evidence type="ECO:0000256" key="3">
    <source>
        <dbReference type="ARBA" id="ARBA00022917"/>
    </source>
</evidence>
<dbReference type="GO" id="GO:0016282">
    <property type="term" value="C:eukaryotic 43S preinitiation complex"/>
    <property type="evidence" value="ECO:0007669"/>
    <property type="project" value="UniProtKB-UniRule"/>
</dbReference>
<reference evidence="7 8" key="1">
    <citation type="journal article" date="2018" name="MBio">
        <title>Comparative Genomics Reveals the Core Gene Toolbox for the Fungus-Insect Symbiosis.</title>
        <authorList>
            <person name="Wang Y."/>
            <person name="Stata M."/>
            <person name="Wang W."/>
            <person name="Stajich J.E."/>
            <person name="White M.M."/>
            <person name="Moncalvo J.M."/>
        </authorList>
    </citation>
    <scope>NUCLEOTIDE SEQUENCE [LARGE SCALE GENOMIC DNA]</scope>
    <source>
        <strain evidence="7 8">SWE-8-4</strain>
    </source>
</reference>
<dbReference type="EMBL" id="MBFR01000319">
    <property type="protein sequence ID" value="PVU89349.1"/>
    <property type="molecule type" value="Genomic_DNA"/>
</dbReference>
<feature type="region of interest" description="Disordered" evidence="5">
    <location>
        <begin position="173"/>
        <end position="216"/>
    </location>
</feature>
<protein>
    <recommendedName>
        <fullName evidence="4">Eukaryotic translation initiation factor 3 subunit C</fullName>
        <shortName evidence="4">eIF3c</shortName>
    </recommendedName>
    <alternativeName>
        <fullName evidence="4">Eukaryotic translation initiation factor 3 93 kDa subunit homolog</fullName>
        <shortName evidence="4">eIF3 p93</shortName>
    </alternativeName>
    <alternativeName>
        <fullName evidence="4">Translation initiation factor eIF3, p93 subunit homolog</fullName>
    </alternativeName>
</protein>
<evidence type="ECO:0000256" key="4">
    <source>
        <dbReference type="HAMAP-Rule" id="MF_03002"/>
    </source>
</evidence>
<evidence type="ECO:0000259" key="6">
    <source>
        <dbReference type="PROSITE" id="PS50250"/>
    </source>
</evidence>
<comment type="subcellular location">
    <subcellularLocation>
        <location evidence="4">Cytoplasm</location>
    </subcellularLocation>
</comment>
<evidence type="ECO:0000313" key="8">
    <source>
        <dbReference type="Proteomes" id="UP000245383"/>
    </source>
</evidence>
<name>A0A2T9YAK5_9FUNG</name>
<dbReference type="Proteomes" id="UP000245383">
    <property type="component" value="Unassembled WGS sequence"/>
</dbReference>
<comment type="similarity">
    <text evidence="4">Belongs to the eIF-3 subunit C family.</text>
</comment>
<dbReference type="InterPro" id="IPR008905">
    <property type="entry name" value="EIF3C_N_dom"/>
</dbReference>
<dbReference type="PANTHER" id="PTHR13937">
    <property type="entry name" value="EUKARYOTIC TRANSLATION INITATION FACTOR 3, SUBUNIT 8 EIF3S8 -RELATED"/>
    <property type="match status" value="1"/>
</dbReference>
<evidence type="ECO:0000313" key="7">
    <source>
        <dbReference type="EMBL" id="PVU89349.1"/>
    </source>
</evidence>
<dbReference type="PROSITE" id="PS50250">
    <property type="entry name" value="PCI"/>
    <property type="match status" value="1"/>
</dbReference>
<comment type="function">
    <text evidence="4">Component of the eukaryotic translation initiation factor 3 (eIF-3) complex, which is involved in protein synthesis of a specialized repertoire of mRNAs and, together with other initiation factors, stimulates binding of mRNA and methionyl-tRNAi to the 40S ribosome. The eIF-3 complex specifically targets and initiates translation of a subset of mRNAs involved in cell proliferation.</text>
</comment>
<accession>A0A2T9YAK5</accession>
<dbReference type="GO" id="GO:0003743">
    <property type="term" value="F:translation initiation factor activity"/>
    <property type="evidence" value="ECO:0007669"/>
    <property type="project" value="UniProtKB-UniRule"/>
</dbReference>
<feature type="compositionally biased region" description="Low complexity" evidence="5">
    <location>
        <begin position="815"/>
        <end position="835"/>
    </location>
</feature>
<dbReference type="GO" id="GO:0001732">
    <property type="term" value="P:formation of cytoplasmic translation initiation complex"/>
    <property type="evidence" value="ECO:0007669"/>
    <property type="project" value="UniProtKB-UniRule"/>
</dbReference>
<dbReference type="Pfam" id="PF26569">
    <property type="entry name" value="EIF3CL_C"/>
    <property type="match status" value="1"/>
</dbReference>
<feature type="compositionally biased region" description="Basic and acidic residues" evidence="5">
    <location>
        <begin position="52"/>
        <end position="65"/>
    </location>
</feature>
<dbReference type="GO" id="GO:0005852">
    <property type="term" value="C:eukaryotic translation initiation factor 3 complex"/>
    <property type="evidence" value="ECO:0007669"/>
    <property type="project" value="UniProtKB-UniRule"/>
</dbReference>
<gene>
    <name evidence="4" type="primary">NIP1</name>
    <name evidence="7" type="ORF">BB561_005404</name>
</gene>
<keyword evidence="8" id="KW-1185">Reference proteome</keyword>
<comment type="subunit">
    <text evidence="4">Component of the eukaryotic translation initiation factor 3 (eIF-3) complex.</text>
</comment>
<keyword evidence="1 4" id="KW-0963">Cytoplasm</keyword>
<dbReference type="InterPro" id="IPR027516">
    <property type="entry name" value="EIF3C"/>
</dbReference>
<feature type="compositionally biased region" description="Polar residues" evidence="5">
    <location>
        <begin position="798"/>
        <end position="808"/>
    </location>
</feature>
<dbReference type="SUPFAM" id="SSF46785">
    <property type="entry name" value="Winged helix' DNA-binding domain"/>
    <property type="match status" value="1"/>
</dbReference>
<dbReference type="PANTHER" id="PTHR13937:SF0">
    <property type="entry name" value="EUKARYOTIC TRANSLATION INITIATION FACTOR 3 SUBUNIT C-RELATED"/>
    <property type="match status" value="1"/>
</dbReference>
<dbReference type="GO" id="GO:0033290">
    <property type="term" value="C:eukaryotic 48S preinitiation complex"/>
    <property type="evidence" value="ECO:0007669"/>
    <property type="project" value="UniProtKB-UniRule"/>
</dbReference>
<dbReference type="Pfam" id="PF05470">
    <property type="entry name" value="eIF-3c_N"/>
    <property type="match status" value="1"/>
</dbReference>
<feature type="region of interest" description="Disordered" evidence="5">
    <location>
        <begin position="793"/>
        <end position="835"/>
    </location>
</feature>
<dbReference type="InterPro" id="IPR058999">
    <property type="entry name" value="EIF3CL_C"/>
</dbReference>
<feature type="region of interest" description="Disordered" evidence="5">
    <location>
        <begin position="1"/>
        <end position="65"/>
    </location>
</feature>
<sequence>MSRFFKGNSSDSGSDSSSSSDSDFSDNESRQLQSTAPRFSRSAISDSDDSDTEVKRVVKSAKDKQLDEAQALVKTITSSLKANSWSTVLSEFEKLTKLLPKLKKSQPTNKPPIFVIRSLVSIESNLDNFKDKNSTKKLKADDARALNTIKQRIKKVLKENQAEIAAYKASPIASEDENASDGDSQPIESKIESAPKASKAQQDSRNQKALQKKAAKELELSDDDGFTVVGKKSKPKSIYNSDNLRVKLAEIASSRGRKGVDKFEVLRNLEQIYEVAINPLQKTKVLLILIPSQFDTFADSNPAFTSSSWLKVLALINNLLGVLESAPSISISENADSSNLTNDDTKFVNENIVLSGSVIGFLERLCDEFTRNLVALDPHTTEYVERMADDMELYITIVRSQKYLELHNQQNNVSRVIMKRLEFLYYRPDPVVITIEEKMYKSINEPATTDPSELINKLCSHMFNHDSPMFRTRAMLMGIFNHALHKRYYVARDLFLMSHIQDTISQADIDTQILFNRTLSQLSLAAFRIGLISESFSHIYELMSSGRVRELLGQGVGLLKYNQFTPEQEKLGKLHQLPFHMHINFELLECVFLVSSMLLEIPSMAASINNIGEHNNKVISKVFRKMFDYSERQIFTGPPESTRDYIMAASKALATGDWSLSYKNLCDIKIWNLMPDNVQVKDMMFNEIKLQALKTYLFTYFTHYDSISITSLAQMFDFSNSKVSSILAGMIYNSEIGANLDELSQTIKFFNSSSGASLRLQQVTIQMADKVSAFVETNEKIYELKINGGKPLTGEKSAFQQQPSQQNYDGHKQNRQNQNRQRGNQRNNQNRRQNK</sequence>
<keyword evidence="2 4" id="KW-0396">Initiation factor</keyword>
<evidence type="ECO:0000256" key="1">
    <source>
        <dbReference type="ARBA" id="ARBA00022490"/>
    </source>
</evidence>
<dbReference type="AlphaFoldDB" id="A0A2T9YAK5"/>
<feature type="compositionally biased region" description="Low complexity" evidence="5">
    <location>
        <begin position="9"/>
        <end position="22"/>
    </location>
</feature>